<evidence type="ECO:0000313" key="1">
    <source>
        <dbReference type="EMBL" id="KFD64193.1"/>
    </source>
</evidence>
<protein>
    <submittedName>
        <fullName evidence="1">Uncharacterized protein</fullName>
    </submittedName>
</protein>
<dbReference type="EMBL" id="KL367559">
    <property type="protein sequence ID" value="KFD64193.1"/>
    <property type="molecule type" value="Genomic_DNA"/>
</dbReference>
<dbReference type="AlphaFoldDB" id="A0A085N3Z7"/>
<reference evidence="1" key="1">
    <citation type="journal article" date="2014" name="Nat. Genet.">
        <title>Genome and transcriptome of the porcine whipworm Trichuris suis.</title>
        <authorList>
            <person name="Jex A.R."/>
            <person name="Nejsum P."/>
            <person name="Schwarz E.M."/>
            <person name="Hu L."/>
            <person name="Young N.D."/>
            <person name="Hall R.S."/>
            <person name="Korhonen P.K."/>
            <person name="Liao S."/>
            <person name="Thamsborg S."/>
            <person name="Xia J."/>
            <person name="Xu P."/>
            <person name="Wang S."/>
            <person name="Scheerlinck J.P."/>
            <person name="Hofmann A."/>
            <person name="Sternberg P.W."/>
            <person name="Wang J."/>
            <person name="Gasser R.B."/>
        </authorList>
    </citation>
    <scope>NUCLEOTIDE SEQUENCE [LARGE SCALE GENOMIC DNA]</scope>
    <source>
        <strain evidence="1">DCEP-RM93F</strain>
    </source>
</reference>
<organism evidence="1">
    <name type="scientific">Trichuris suis</name>
    <name type="common">pig whipworm</name>
    <dbReference type="NCBI Taxonomy" id="68888"/>
    <lineage>
        <taxon>Eukaryota</taxon>
        <taxon>Metazoa</taxon>
        <taxon>Ecdysozoa</taxon>
        <taxon>Nematoda</taxon>
        <taxon>Enoplea</taxon>
        <taxon>Dorylaimia</taxon>
        <taxon>Trichinellida</taxon>
        <taxon>Trichuridae</taxon>
        <taxon>Trichuris</taxon>
    </lineage>
</organism>
<gene>
    <name evidence="1" type="ORF">M514_23589</name>
</gene>
<accession>A0A085N3Z7</accession>
<dbReference type="Proteomes" id="UP000030758">
    <property type="component" value="Unassembled WGS sequence"/>
</dbReference>
<name>A0A085N3Z7_9BILA</name>
<proteinExistence type="predicted"/>
<sequence>MLLIHTSTYWTHMSRAALRIATPNCHLDNAKVEQDSRHGCENNWVLWSWNVVDYRVLAWPKPKPKYKDNAATM</sequence>